<sequence>MKTTNKIWLFCTIATGVLTGCTRDYTDDMQNVDQKILALNQTDQELRASIEQQFALLRSEIQNKIIAAEQKWDTSIDHAMATSLQQIKANLQQIDAIDEKINQTNTLVIQYKNRMQQTDELLEKTRQAIVQKMNQGDSQIADQLASMKTRIETLQAKRKQGEDLSVVLKNRLNQLHRANHSAVIKQLEERVKILSAYNLNNRMKEVREEMEKFADQKFETLTTTQMQKVQTTMKTIIDGYNRIWSMYDDIEDRVNNLDQYVTDYESHIEGIIEEVENLANDVIDDFDSLESDFSGEADDLEDKINEVQNIIDAYENYELQVEDKLNDLLGNIPDVDATIEGIYSDLESKLSDAESAVNDLESALEEYKDYLYSQDWD</sequence>
<feature type="coiled-coil region" evidence="1">
    <location>
        <begin position="108"/>
        <end position="164"/>
    </location>
</feature>
<dbReference type="AlphaFoldDB" id="F9YUM7"/>
<dbReference type="EMBL" id="CP002113">
    <property type="protein sequence ID" value="AEK24264.1"/>
    <property type="molecule type" value="Genomic_DNA"/>
</dbReference>
<proteinExistence type="predicted"/>
<dbReference type="Gene3D" id="6.10.140.920">
    <property type="match status" value="1"/>
</dbReference>
<organism evidence="2 3">
    <name type="scientific">Capnocytophaga canimorsus (strain 5)</name>
    <dbReference type="NCBI Taxonomy" id="860228"/>
    <lineage>
        <taxon>Bacteria</taxon>
        <taxon>Pseudomonadati</taxon>
        <taxon>Bacteroidota</taxon>
        <taxon>Flavobacteriia</taxon>
        <taxon>Flavobacteriales</taxon>
        <taxon>Flavobacteriaceae</taxon>
        <taxon>Capnocytophaga</taxon>
    </lineage>
</organism>
<dbReference type="SUPFAM" id="SSF58100">
    <property type="entry name" value="Bacterial hemolysins"/>
    <property type="match status" value="1"/>
</dbReference>
<name>F9YUM7_CAPCC</name>
<reference evidence="2 3" key="1">
    <citation type="journal article" date="2011" name="J. Bacteriol.">
        <title>Complete genome sequence of the dog commensal and human pathogen Capnocytophaga canimorsus strain 5.</title>
        <authorList>
            <person name="Manfredi P."/>
            <person name="Pagni M."/>
            <person name="Cornelis G.R."/>
        </authorList>
    </citation>
    <scope>NUCLEOTIDE SEQUENCE [LARGE SCALE GENOMIC DNA]</scope>
    <source>
        <strain evidence="3">5</strain>
    </source>
</reference>
<keyword evidence="3" id="KW-1185">Reference proteome</keyword>
<evidence type="ECO:0000313" key="3">
    <source>
        <dbReference type="Proteomes" id="UP000008895"/>
    </source>
</evidence>
<keyword evidence="1" id="KW-0175">Coiled coil</keyword>
<dbReference type="eggNOG" id="COG1196">
    <property type="taxonomic scope" value="Bacteria"/>
</dbReference>
<dbReference type="KEGG" id="ccm:Ccan_21480"/>
<protein>
    <submittedName>
        <fullName evidence="2">Uncharacterized protein</fullName>
    </submittedName>
</protein>
<gene>
    <name evidence="2" type="ordered locus">Ccan_21480</name>
</gene>
<accession>F9YUM7</accession>
<dbReference type="HOGENOM" id="CLU_732968_0_0_10"/>
<evidence type="ECO:0000256" key="1">
    <source>
        <dbReference type="SAM" id="Coils"/>
    </source>
</evidence>
<dbReference type="STRING" id="860228.Ccan_21480"/>
<feature type="coiled-coil region" evidence="1">
    <location>
        <begin position="261"/>
        <end position="370"/>
    </location>
</feature>
<evidence type="ECO:0000313" key="2">
    <source>
        <dbReference type="EMBL" id="AEK24264.1"/>
    </source>
</evidence>
<dbReference type="RefSeq" id="WP_013998243.1">
    <property type="nucleotide sequence ID" value="NC_015846.1"/>
</dbReference>
<dbReference type="Proteomes" id="UP000008895">
    <property type="component" value="Chromosome"/>
</dbReference>
<dbReference type="PROSITE" id="PS51257">
    <property type="entry name" value="PROKAR_LIPOPROTEIN"/>
    <property type="match status" value="1"/>
</dbReference>